<dbReference type="GeneID" id="39978017"/>
<dbReference type="RefSeq" id="XP_028875575.1">
    <property type="nucleotide sequence ID" value="XM_029018238.1"/>
</dbReference>
<reference evidence="1 2" key="1">
    <citation type="submission" date="2016-10" db="EMBL/GenBank/DDBJ databases">
        <title>Reductive evolution of mitochondrial metabolism and differential evolution of invasion-related proteins in Cryptosporidium.</title>
        <authorList>
            <person name="Liu S."/>
            <person name="Roellig D.M."/>
            <person name="Guo Y."/>
            <person name="Li N."/>
            <person name="Frace M.A."/>
            <person name="Tang K."/>
            <person name="Zhang L."/>
            <person name="Feng Y."/>
            <person name="Xiao L."/>
        </authorList>
    </citation>
    <scope>NUCLEOTIDE SEQUENCE [LARGE SCALE GENOMIC DNA]</scope>
    <source>
        <strain evidence="1">39726</strain>
    </source>
</reference>
<evidence type="ECO:0000313" key="2">
    <source>
        <dbReference type="Proteomes" id="UP000186176"/>
    </source>
</evidence>
<organism evidence="1 2">
    <name type="scientific">Cryptosporidium ubiquitum</name>
    <dbReference type="NCBI Taxonomy" id="857276"/>
    <lineage>
        <taxon>Eukaryota</taxon>
        <taxon>Sar</taxon>
        <taxon>Alveolata</taxon>
        <taxon>Apicomplexa</taxon>
        <taxon>Conoidasida</taxon>
        <taxon>Coccidia</taxon>
        <taxon>Eucoccidiorida</taxon>
        <taxon>Eimeriorina</taxon>
        <taxon>Cryptosporidiidae</taxon>
        <taxon>Cryptosporidium</taxon>
    </lineage>
</organism>
<name>A0A1J4MJJ8_9CRYT</name>
<proteinExistence type="predicted"/>
<gene>
    <name evidence="1" type="ORF">cubi_01226</name>
</gene>
<dbReference type="Proteomes" id="UP000186176">
    <property type="component" value="Unassembled WGS sequence"/>
</dbReference>
<dbReference type="AlphaFoldDB" id="A0A1J4MJJ8"/>
<keyword evidence="2" id="KW-1185">Reference proteome</keyword>
<sequence length="71" mass="8193">MFLNVIFSKKNSSKVRLLINHEFPQFLVLQKGIIKKDANNNCKMNMDCSQNDGGYSQNQIKEFDHGQLAFN</sequence>
<dbReference type="VEuPathDB" id="CryptoDB:cubi_01226"/>
<evidence type="ECO:0000313" key="1">
    <source>
        <dbReference type="EMBL" id="OII74382.1"/>
    </source>
</evidence>
<comment type="caution">
    <text evidence="1">The sequence shown here is derived from an EMBL/GenBank/DDBJ whole genome shotgun (WGS) entry which is preliminary data.</text>
</comment>
<accession>A0A1J4MJJ8</accession>
<dbReference type="EMBL" id="LRBP01000012">
    <property type="protein sequence ID" value="OII74382.1"/>
    <property type="molecule type" value="Genomic_DNA"/>
</dbReference>
<protein>
    <submittedName>
        <fullName evidence="1">Uncharacterized protein</fullName>
    </submittedName>
</protein>